<organism evidence="1 2">
    <name type="scientific">Leucogyrophana mollusca</name>
    <dbReference type="NCBI Taxonomy" id="85980"/>
    <lineage>
        <taxon>Eukaryota</taxon>
        <taxon>Fungi</taxon>
        <taxon>Dikarya</taxon>
        <taxon>Basidiomycota</taxon>
        <taxon>Agaricomycotina</taxon>
        <taxon>Agaricomycetes</taxon>
        <taxon>Agaricomycetidae</taxon>
        <taxon>Boletales</taxon>
        <taxon>Boletales incertae sedis</taxon>
        <taxon>Leucogyrophana</taxon>
    </lineage>
</organism>
<proteinExistence type="predicted"/>
<gene>
    <name evidence="1" type="ORF">BV22DRAFT_634631</name>
</gene>
<accession>A0ACB8BAM8</accession>
<comment type="caution">
    <text evidence="1">The sequence shown here is derived from an EMBL/GenBank/DDBJ whole genome shotgun (WGS) entry which is preliminary data.</text>
</comment>
<name>A0ACB8BAM8_9AGAM</name>
<sequence>MVPDVEWPVELDILPAYLQLCNAFMGCFVSVTSTTSQDWQLALLAQERALAYGKALVHLCCNRLYLEFKSTRRFHSLIDYRLASLFACLQRDCSDQSTALVCDIGYILFGQQYNQFPRVPDTCPTWVLHLFPHLLDYLVWDPSVTQRAVEVTICMVTRPFPPRKILADCLLSAAIVMGIDVDTKELVKIDKGPVARMLLRRILQILPTSHRITEAPMNVESHAMRLLQPLSLCFDAGINPGFGRCKSKQCGCEVMEWALHTCQSMVGKLWSTNGLIDPNEAMSKEERSEVWRTARGALHLSASLACCGLDEFGYAWTRWHPSYGGHRRRPVIDGPDWSVRFLNEHYDARDPIAVADTFTVLSQARDIHQWADSPALVGAIIHAMGPDQPTQVRHTALRAACEIRNAPGFPKDAIHPMAPGFIVALRSAVMTNLDPPDNTTNTKSPDRFAYEERDLCYLQIIYTLTQNSDGVYDDHLRDAGHFDRCLDVAQHTKDKLYMLSLYLIAIVETLEARDAEHAFIDALDLDLRSEHHGSAWVQLAFLPTNQIQEHEQALPAVIASLRKCREKTNVNQVSRGWVQKVHDKLQGYNTDTPVVSLLAGLLASWPKDEMF</sequence>
<reference evidence="1" key="1">
    <citation type="journal article" date="2021" name="New Phytol.">
        <title>Evolutionary innovations through gain and loss of genes in the ectomycorrhizal Boletales.</title>
        <authorList>
            <person name="Wu G."/>
            <person name="Miyauchi S."/>
            <person name="Morin E."/>
            <person name="Kuo A."/>
            <person name="Drula E."/>
            <person name="Varga T."/>
            <person name="Kohler A."/>
            <person name="Feng B."/>
            <person name="Cao Y."/>
            <person name="Lipzen A."/>
            <person name="Daum C."/>
            <person name="Hundley H."/>
            <person name="Pangilinan J."/>
            <person name="Johnson J."/>
            <person name="Barry K."/>
            <person name="LaButti K."/>
            <person name="Ng V."/>
            <person name="Ahrendt S."/>
            <person name="Min B."/>
            <person name="Choi I.G."/>
            <person name="Park H."/>
            <person name="Plett J.M."/>
            <person name="Magnuson J."/>
            <person name="Spatafora J.W."/>
            <person name="Nagy L.G."/>
            <person name="Henrissat B."/>
            <person name="Grigoriev I.V."/>
            <person name="Yang Z.L."/>
            <person name="Xu J."/>
            <person name="Martin F.M."/>
        </authorList>
    </citation>
    <scope>NUCLEOTIDE SEQUENCE</scope>
    <source>
        <strain evidence="1">KUC20120723A-06</strain>
    </source>
</reference>
<dbReference type="Proteomes" id="UP000790709">
    <property type="component" value="Unassembled WGS sequence"/>
</dbReference>
<protein>
    <submittedName>
        <fullName evidence="1">Uncharacterized protein</fullName>
    </submittedName>
</protein>
<evidence type="ECO:0000313" key="1">
    <source>
        <dbReference type="EMBL" id="KAH7922751.1"/>
    </source>
</evidence>
<keyword evidence="2" id="KW-1185">Reference proteome</keyword>
<evidence type="ECO:0000313" key="2">
    <source>
        <dbReference type="Proteomes" id="UP000790709"/>
    </source>
</evidence>
<dbReference type="EMBL" id="MU266473">
    <property type="protein sequence ID" value="KAH7922751.1"/>
    <property type="molecule type" value="Genomic_DNA"/>
</dbReference>